<dbReference type="InterPro" id="IPR036097">
    <property type="entry name" value="HisK_dim/P_sf"/>
</dbReference>
<dbReference type="Pfam" id="PF02518">
    <property type="entry name" value="HATPase_c"/>
    <property type="match status" value="1"/>
</dbReference>
<dbReference type="SUPFAM" id="SSF47384">
    <property type="entry name" value="Homodimeric domain of signal transducing histidine kinase"/>
    <property type="match status" value="1"/>
</dbReference>
<evidence type="ECO:0000259" key="11">
    <source>
        <dbReference type="PROSITE" id="PS50109"/>
    </source>
</evidence>
<evidence type="ECO:0000256" key="9">
    <source>
        <dbReference type="SAM" id="Coils"/>
    </source>
</evidence>
<keyword evidence="6 12" id="KW-0418">Kinase</keyword>
<keyword evidence="10" id="KW-1133">Transmembrane helix</keyword>
<evidence type="ECO:0000256" key="1">
    <source>
        <dbReference type="ARBA" id="ARBA00000085"/>
    </source>
</evidence>
<feature type="coiled-coil region" evidence="9">
    <location>
        <begin position="111"/>
        <end position="159"/>
    </location>
</feature>
<evidence type="ECO:0000256" key="3">
    <source>
        <dbReference type="ARBA" id="ARBA00022553"/>
    </source>
</evidence>
<dbReference type="RefSeq" id="WP_206715315.1">
    <property type="nucleotide sequence ID" value="NZ_CP071091.1"/>
</dbReference>
<dbReference type="EMBL" id="CP071091">
    <property type="protein sequence ID" value="QSQ13528.1"/>
    <property type="molecule type" value="Genomic_DNA"/>
</dbReference>
<reference evidence="12 13" key="1">
    <citation type="submission" date="2021-02" db="EMBL/GenBank/DDBJ databases">
        <title>De Novo genome assembly of isolated myxobacteria.</title>
        <authorList>
            <person name="Stevens D.C."/>
        </authorList>
    </citation>
    <scope>NUCLEOTIDE SEQUENCE [LARGE SCALE GENOMIC DNA]</scope>
    <source>
        <strain evidence="12 13">SCHIC003</strain>
    </source>
</reference>
<dbReference type="SMART" id="SM00388">
    <property type="entry name" value="HisKA"/>
    <property type="match status" value="1"/>
</dbReference>
<dbReference type="SMART" id="SM00387">
    <property type="entry name" value="HATPase_c"/>
    <property type="match status" value="1"/>
</dbReference>
<keyword evidence="8" id="KW-0902">Two-component regulatory system</keyword>
<name>A0ABX7N4Z5_9BACT</name>
<keyword evidence="7" id="KW-0067">ATP-binding</keyword>
<organism evidence="12 13">
    <name type="scientific">Myxococcus landrumensis</name>
    <dbReference type="NCBI Taxonomy" id="2813577"/>
    <lineage>
        <taxon>Bacteria</taxon>
        <taxon>Pseudomonadati</taxon>
        <taxon>Myxococcota</taxon>
        <taxon>Myxococcia</taxon>
        <taxon>Myxococcales</taxon>
        <taxon>Cystobacterineae</taxon>
        <taxon>Myxococcaceae</taxon>
        <taxon>Myxococcus</taxon>
    </lineage>
</organism>
<gene>
    <name evidence="12" type="ORF">JY572_35180</name>
</gene>
<dbReference type="InterPro" id="IPR004358">
    <property type="entry name" value="Sig_transdc_His_kin-like_C"/>
</dbReference>
<keyword evidence="13" id="KW-1185">Reference proteome</keyword>
<feature type="transmembrane region" description="Helical" evidence="10">
    <location>
        <begin position="55"/>
        <end position="79"/>
    </location>
</feature>
<evidence type="ECO:0000313" key="13">
    <source>
        <dbReference type="Proteomes" id="UP000663090"/>
    </source>
</evidence>
<keyword evidence="5" id="KW-0547">Nucleotide-binding</keyword>
<evidence type="ECO:0000313" key="12">
    <source>
        <dbReference type="EMBL" id="QSQ13528.1"/>
    </source>
</evidence>
<protein>
    <recommendedName>
        <fullName evidence="2">histidine kinase</fullName>
        <ecNumber evidence="2">2.7.13.3</ecNumber>
    </recommendedName>
</protein>
<dbReference type="Gene3D" id="3.30.565.10">
    <property type="entry name" value="Histidine kinase-like ATPase, C-terminal domain"/>
    <property type="match status" value="1"/>
</dbReference>
<dbReference type="GO" id="GO:0016301">
    <property type="term" value="F:kinase activity"/>
    <property type="evidence" value="ECO:0007669"/>
    <property type="project" value="UniProtKB-KW"/>
</dbReference>
<proteinExistence type="predicted"/>
<dbReference type="Proteomes" id="UP000663090">
    <property type="component" value="Chromosome"/>
</dbReference>
<evidence type="ECO:0000256" key="7">
    <source>
        <dbReference type="ARBA" id="ARBA00022840"/>
    </source>
</evidence>
<dbReference type="InterPro" id="IPR036890">
    <property type="entry name" value="HATPase_C_sf"/>
</dbReference>
<dbReference type="PRINTS" id="PR00344">
    <property type="entry name" value="BCTRLSENSOR"/>
</dbReference>
<dbReference type="SUPFAM" id="SSF55874">
    <property type="entry name" value="ATPase domain of HSP90 chaperone/DNA topoisomerase II/histidine kinase"/>
    <property type="match status" value="1"/>
</dbReference>
<evidence type="ECO:0000256" key="6">
    <source>
        <dbReference type="ARBA" id="ARBA00022777"/>
    </source>
</evidence>
<accession>A0ABX7N4Z5</accession>
<feature type="domain" description="Histidine kinase" evidence="11">
    <location>
        <begin position="168"/>
        <end position="374"/>
    </location>
</feature>
<comment type="catalytic activity">
    <reaction evidence="1">
        <text>ATP + protein L-histidine = ADP + protein N-phospho-L-histidine.</text>
        <dbReference type="EC" id="2.7.13.3"/>
    </reaction>
</comment>
<dbReference type="InterPro" id="IPR003661">
    <property type="entry name" value="HisK_dim/P_dom"/>
</dbReference>
<evidence type="ECO:0000256" key="8">
    <source>
        <dbReference type="ARBA" id="ARBA00023012"/>
    </source>
</evidence>
<evidence type="ECO:0000256" key="2">
    <source>
        <dbReference type="ARBA" id="ARBA00012438"/>
    </source>
</evidence>
<keyword evidence="10" id="KW-0472">Membrane</keyword>
<evidence type="ECO:0000256" key="4">
    <source>
        <dbReference type="ARBA" id="ARBA00022679"/>
    </source>
</evidence>
<dbReference type="PANTHER" id="PTHR43065:SF10">
    <property type="entry name" value="PEROXIDE STRESS-ACTIVATED HISTIDINE KINASE MAK3"/>
    <property type="match status" value="1"/>
</dbReference>
<dbReference type="CDD" id="cd00082">
    <property type="entry name" value="HisKA"/>
    <property type="match status" value="1"/>
</dbReference>
<evidence type="ECO:0000256" key="10">
    <source>
        <dbReference type="SAM" id="Phobius"/>
    </source>
</evidence>
<dbReference type="PANTHER" id="PTHR43065">
    <property type="entry name" value="SENSOR HISTIDINE KINASE"/>
    <property type="match status" value="1"/>
</dbReference>
<keyword evidence="10" id="KW-0812">Transmembrane</keyword>
<keyword evidence="9" id="KW-0175">Coiled coil</keyword>
<dbReference type="Pfam" id="PF00512">
    <property type="entry name" value="HisKA"/>
    <property type="match status" value="1"/>
</dbReference>
<dbReference type="Gene3D" id="1.10.287.130">
    <property type="match status" value="1"/>
</dbReference>
<dbReference type="PROSITE" id="PS50109">
    <property type="entry name" value="HIS_KIN"/>
    <property type="match status" value="1"/>
</dbReference>
<dbReference type="EC" id="2.7.13.3" evidence="2"/>
<keyword evidence="4" id="KW-0808">Transferase</keyword>
<sequence length="384" mass="40676">MKWRIASVAFLLGSLCTGLSWLSLQPVLIRLLELGRRVAAPGSPDAEVLAQVRGFLPLALGLDLVALTLLSYAVLYLTVGRPLRSAENMVEQMGRLELDPHLTPTQGGPLLSRMQRALQRLAEALREEQALTRSQVASLREANTRLARAQTELVASERLATVGRLAAGVAHEVGNPLAGILGYLSLVRMKAPTPELKDYVERIDQEVQRIDRIVRGLLDLGRPETSSPGPVDVSSVVETCVRLVRAAPELAGVTVDLALEPGVVARAEAGPLSQILINLLLNAAQAMGGKGSVRVVARLDGGEAQVIVRDQGPGIPSDVMPRLFEPFFTTKGRQGTGLGLAVSLRLVQVMGGRLGAENLPEGGACFTVSLPAVGMDAGGVTARS</sequence>
<dbReference type="InterPro" id="IPR003594">
    <property type="entry name" value="HATPase_dom"/>
</dbReference>
<evidence type="ECO:0000256" key="5">
    <source>
        <dbReference type="ARBA" id="ARBA00022741"/>
    </source>
</evidence>
<dbReference type="InterPro" id="IPR005467">
    <property type="entry name" value="His_kinase_dom"/>
</dbReference>
<keyword evidence="3" id="KW-0597">Phosphoprotein</keyword>